<dbReference type="AlphaFoldDB" id="A0A1S1PWK5"/>
<feature type="DNA-binding region" description="H-T-H motif" evidence="4">
    <location>
        <begin position="33"/>
        <end position="52"/>
    </location>
</feature>
<keyword evidence="2 4" id="KW-0238">DNA-binding</keyword>
<keyword evidence="3" id="KW-0804">Transcription</keyword>
<dbReference type="InterPro" id="IPR001647">
    <property type="entry name" value="HTH_TetR"/>
</dbReference>
<dbReference type="PRINTS" id="PR00455">
    <property type="entry name" value="HTHTETR"/>
</dbReference>
<reference evidence="7" key="1">
    <citation type="submission" date="2016-07" db="EMBL/GenBank/DDBJ databases">
        <title>Frankia sp. NRRL B-16219 Genome sequencing.</title>
        <authorList>
            <person name="Ghodhbane-Gtari F."/>
            <person name="Swanson E."/>
            <person name="Gueddou A."/>
            <person name="Louati M."/>
            <person name="Nouioui I."/>
            <person name="Hezbri K."/>
            <person name="Abebe-Akele F."/>
            <person name="Simpson S."/>
            <person name="Morris K."/>
            <person name="Thomas K."/>
            <person name="Gtari M."/>
            <person name="Tisa L.S."/>
        </authorList>
    </citation>
    <scope>NUCLEOTIDE SEQUENCE [LARGE SCALE GENOMIC DNA]</scope>
    <source>
        <strain evidence="7">NRRL B-16219</strain>
    </source>
</reference>
<protein>
    <recommendedName>
        <fullName evidence="5">HTH tetR-type domain-containing protein</fullName>
    </recommendedName>
</protein>
<evidence type="ECO:0000313" key="7">
    <source>
        <dbReference type="Proteomes" id="UP000179769"/>
    </source>
</evidence>
<dbReference type="SUPFAM" id="SSF46689">
    <property type="entry name" value="Homeodomain-like"/>
    <property type="match status" value="1"/>
</dbReference>
<dbReference type="Pfam" id="PF00440">
    <property type="entry name" value="TetR_N"/>
    <property type="match status" value="1"/>
</dbReference>
<gene>
    <name evidence="6" type="ORF">BBK14_21920</name>
</gene>
<dbReference type="Gene3D" id="1.10.357.10">
    <property type="entry name" value="Tetracycline Repressor, domain 2"/>
    <property type="match status" value="1"/>
</dbReference>
<name>A0A1S1PWK5_9ACTN</name>
<dbReference type="PROSITE" id="PS50977">
    <property type="entry name" value="HTH_TETR_2"/>
    <property type="match status" value="1"/>
</dbReference>
<evidence type="ECO:0000259" key="5">
    <source>
        <dbReference type="PROSITE" id="PS50977"/>
    </source>
</evidence>
<keyword evidence="7" id="KW-1185">Reference proteome</keyword>
<comment type="caution">
    <text evidence="6">The sequence shown here is derived from an EMBL/GenBank/DDBJ whole genome shotgun (WGS) entry which is preliminary data.</text>
</comment>
<dbReference type="RefSeq" id="WP_071065251.1">
    <property type="nucleotide sequence ID" value="NZ_MAXA01000229.1"/>
</dbReference>
<feature type="domain" description="HTH tetR-type" evidence="5">
    <location>
        <begin position="10"/>
        <end position="70"/>
    </location>
</feature>
<proteinExistence type="predicted"/>
<organism evidence="6 7">
    <name type="scientific">Parafrankia soli</name>
    <dbReference type="NCBI Taxonomy" id="2599596"/>
    <lineage>
        <taxon>Bacteria</taxon>
        <taxon>Bacillati</taxon>
        <taxon>Actinomycetota</taxon>
        <taxon>Actinomycetes</taxon>
        <taxon>Frankiales</taxon>
        <taxon>Frankiaceae</taxon>
        <taxon>Parafrankia</taxon>
    </lineage>
</organism>
<evidence type="ECO:0000256" key="3">
    <source>
        <dbReference type="ARBA" id="ARBA00023163"/>
    </source>
</evidence>
<dbReference type="Proteomes" id="UP000179769">
    <property type="component" value="Unassembled WGS sequence"/>
</dbReference>
<sequence length="216" mass="23250">MEHGTGADPRGGREVILVAAENLMAERGYARTSISAIREATGLPTGSIYWHFGNKAGIAAAAMQRGAESFFAQLPRAEDLVGEPAERLRTFFDAAAVAIAAHPTYFRLEVVLNLETQEDAEMTAALGRIRGYVTEEVASVVEPAARDAGVLQPRALAVEMAELTIDLTRGSLVSFGDDRTKVRIAMRRLHHLIVLSIEDAARRDAASPRDLAVPSA</sequence>
<dbReference type="InterPro" id="IPR009057">
    <property type="entry name" value="Homeodomain-like_sf"/>
</dbReference>
<evidence type="ECO:0000313" key="6">
    <source>
        <dbReference type="EMBL" id="OHV25689.1"/>
    </source>
</evidence>
<dbReference type="EMBL" id="MAXA01000229">
    <property type="protein sequence ID" value="OHV25689.1"/>
    <property type="molecule type" value="Genomic_DNA"/>
</dbReference>
<evidence type="ECO:0000256" key="2">
    <source>
        <dbReference type="ARBA" id="ARBA00023125"/>
    </source>
</evidence>
<keyword evidence="1" id="KW-0805">Transcription regulation</keyword>
<accession>A0A1S1PWK5</accession>
<dbReference type="PANTHER" id="PTHR47506:SF1">
    <property type="entry name" value="HTH-TYPE TRANSCRIPTIONAL REGULATOR YJDC"/>
    <property type="match status" value="1"/>
</dbReference>
<evidence type="ECO:0000256" key="1">
    <source>
        <dbReference type="ARBA" id="ARBA00023015"/>
    </source>
</evidence>
<evidence type="ECO:0000256" key="4">
    <source>
        <dbReference type="PROSITE-ProRule" id="PRU00335"/>
    </source>
</evidence>
<dbReference type="PANTHER" id="PTHR47506">
    <property type="entry name" value="TRANSCRIPTIONAL REGULATORY PROTEIN"/>
    <property type="match status" value="1"/>
</dbReference>
<dbReference type="GO" id="GO:0003677">
    <property type="term" value="F:DNA binding"/>
    <property type="evidence" value="ECO:0007669"/>
    <property type="project" value="UniProtKB-UniRule"/>
</dbReference>